<dbReference type="InterPro" id="IPR013578">
    <property type="entry name" value="Peptidase_M16C_assoc"/>
</dbReference>
<proteinExistence type="predicted"/>
<dbReference type="InterPro" id="IPR055130">
    <property type="entry name" value="PreP_C"/>
</dbReference>
<dbReference type="AlphaFoldDB" id="A0A1V4IM67"/>
<accession>A0A1V4IM67</accession>
<dbReference type="PANTHER" id="PTHR43016:SF13">
    <property type="entry name" value="PRESEQUENCE PROTEASE, MITOCHONDRIAL"/>
    <property type="match status" value="1"/>
</dbReference>
<dbReference type="Pfam" id="PF08367">
    <property type="entry name" value="M16C_assoc"/>
    <property type="match status" value="1"/>
</dbReference>
<dbReference type="GO" id="GO:0046872">
    <property type="term" value="F:metal ion binding"/>
    <property type="evidence" value="ECO:0007669"/>
    <property type="project" value="InterPro"/>
</dbReference>
<keyword evidence="4" id="KW-1185">Reference proteome</keyword>
<dbReference type="GO" id="GO:0004222">
    <property type="term" value="F:metalloendopeptidase activity"/>
    <property type="evidence" value="ECO:0007669"/>
    <property type="project" value="TreeGrafter"/>
</dbReference>
<feature type="signal peptide" evidence="1">
    <location>
        <begin position="1"/>
        <end position="30"/>
    </location>
</feature>
<dbReference type="Pfam" id="PF05193">
    <property type="entry name" value="Peptidase_M16_C"/>
    <property type="match status" value="1"/>
</dbReference>
<evidence type="ECO:0000313" key="4">
    <source>
        <dbReference type="Proteomes" id="UP000190080"/>
    </source>
</evidence>
<dbReference type="RefSeq" id="WP_169911617.1">
    <property type="nucleotide sequence ID" value="NZ_MZGV01000026.1"/>
</dbReference>
<dbReference type="GO" id="GO:0016485">
    <property type="term" value="P:protein processing"/>
    <property type="evidence" value="ECO:0007669"/>
    <property type="project" value="TreeGrafter"/>
</dbReference>
<dbReference type="SUPFAM" id="SSF63411">
    <property type="entry name" value="LuxS/MPP-like metallohydrolase"/>
    <property type="match status" value="4"/>
</dbReference>
<dbReference type="InterPro" id="IPR011249">
    <property type="entry name" value="Metalloenz_LuxS/M16"/>
</dbReference>
<evidence type="ECO:0000259" key="2">
    <source>
        <dbReference type="SMART" id="SM01264"/>
    </source>
</evidence>
<dbReference type="InterPro" id="IPR007863">
    <property type="entry name" value="Peptidase_M16_C"/>
</dbReference>
<dbReference type="PANTHER" id="PTHR43016">
    <property type="entry name" value="PRESEQUENCE PROTEASE"/>
    <property type="match status" value="1"/>
</dbReference>
<organism evidence="3 4">
    <name type="scientific">Clostridium oryzae</name>
    <dbReference type="NCBI Taxonomy" id="1450648"/>
    <lineage>
        <taxon>Bacteria</taxon>
        <taxon>Bacillati</taxon>
        <taxon>Bacillota</taxon>
        <taxon>Clostridia</taxon>
        <taxon>Eubacteriales</taxon>
        <taxon>Clostridiaceae</taxon>
        <taxon>Clostridium</taxon>
    </lineage>
</organism>
<name>A0A1V4IM67_9CLOT</name>
<dbReference type="InterPro" id="IPR011765">
    <property type="entry name" value="Pept_M16_N"/>
</dbReference>
<dbReference type="EMBL" id="MZGV01000026">
    <property type="protein sequence ID" value="OPJ60959.1"/>
    <property type="molecule type" value="Genomic_DNA"/>
</dbReference>
<gene>
    <name evidence="3" type="ORF">CLORY_25070</name>
</gene>
<reference evidence="3 4" key="1">
    <citation type="submission" date="2017-03" db="EMBL/GenBank/DDBJ databases">
        <title>Genome sequence of Clostridium oryzae DSM 28571.</title>
        <authorList>
            <person name="Poehlein A."/>
            <person name="Daniel R."/>
        </authorList>
    </citation>
    <scope>NUCLEOTIDE SEQUENCE [LARGE SCALE GENOMIC DNA]</scope>
    <source>
        <strain evidence="3 4">DSM 28571</strain>
    </source>
</reference>
<feature type="chain" id="PRO_5012053427" evidence="1">
    <location>
        <begin position="31"/>
        <end position="979"/>
    </location>
</feature>
<sequence length="979" mass="111499">MKLIKRKGVFVLAAALALQCVSLVPLKVNASNSRNMKYGFKLIKKTYVSSINTTVMQYEHIKSGAKLVYLKNSDPNMTFSIGFRTLPSDNTGVNHIIEHSILDGSKKYHVNNAFMNMQKQSLSSMANASTASDHTTYYIETSNETDYMNNMDIILDGVFHPDFLHNKNIFLQEGGRYKLNADKTKANYTGVVYDEIGEDNPLDTLTDKCFESLLPDTPYKFVSGGTHEDIPNVTYKEVVSNYEKYYKPSNSYIYLYGKLNINKMLKYINNNYLSKFKKDKTNIKIPSQKPFKKPVNKTYYYNLDKEEADKNSTYLSENFEIGKITDTKITNSFDIMGPIITKVVSKALAHKGITLDEDCSGMYDISKQTFFSFQSGETNENKKQLFKQVITDALKSIVKKGINKNEIKTWIRDYKTSYSNSELDVNNGINTCMFEVFQSWLHDGDPAMYLDQNETINVLKRELKERYFEGLIKKYLINNKWSSVVTLKGKVGEKDKGTVDASTLSKKQFNQLEQNEENLEKWQVKANSEKALSTLPVLKTSELKLKIPKIDTSNIAGTKVMFTPVDTGKSDYSYFYFDTSMVDQDKIPYINLLCNILNEGDSKIYDKYNSVDGSNDATYGNIDFFANGFGRFDSASEYSPKIEASIATSGNNIGRSLELLRDIITSSNLQDKDKIKECMEGTLQSTNATYYRFKSYFSPQDAYEDNLNGYAEYNLLNKLYNNFDSNWSEIQKNLQQVYNEVFNKNNLITGFVGTKQGYEGFKKKLANFLNNMKAQKYSSAKYSFDDSVKNEAFVTGSGSTVSVNKGYNFKKLGFNYSGGMQVLNSIMDKYLNNENRSNGAYGGNSNIDADGNMSFSSARISDINMSFKIFDTLPNYLKNFKANSDEMMKYKIAAIKSVMYPDSEVRTARNYQQNLVMGKTEADYQKEWHEILNTKDSDINSMADMVQAVINKNVFCVQGSRNEINKNKSIFDRIIDLTK</sequence>
<dbReference type="SMART" id="SM01264">
    <property type="entry name" value="M16C_associated"/>
    <property type="match status" value="1"/>
</dbReference>
<dbReference type="Pfam" id="PF22516">
    <property type="entry name" value="PreP_C"/>
    <property type="match status" value="1"/>
</dbReference>
<comment type="caution">
    <text evidence="3">The sequence shown here is derived from an EMBL/GenBank/DDBJ whole genome shotgun (WGS) entry which is preliminary data.</text>
</comment>
<dbReference type="Pfam" id="PF00675">
    <property type="entry name" value="Peptidase_M16"/>
    <property type="match status" value="1"/>
</dbReference>
<evidence type="ECO:0000256" key="1">
    <source>
        <dbReference type="SAM" id="SignalP"/>
    </source>
</evidence>
<evidence type="ECO:0000313" key="3">
    <source>
        <dbReference type="EMBL" id="OPJ60959.1"/>
    </source>
</evidence>
<dbReference type="Proteomes" id="UP000190080">
    <property type="component" value="Unassembled WGS sequence"/>
</dbReference>
<protein>
    <submittedName>
        <fullName evidence="3">Peptidase M16C associated</fullName>
    </submittedName>
</protein>
<dbReference type="Gene3D" id="3.30.830.10">
    <property type="entry name" value="Metalloenzyme, LuxS/M16 peptidase-like"/>
    <property type="match status" value="4"/>
</dbReference>
<keyword evidence="1" id="KW-0732">Signal</keyword>
<feature type="domain" description="Peptidase M16C associated" evidence="2">
    <location>
        <begin position="487"/>
        <end position="719"/>
    </location>
</feature>
<dbReference type="STRING" id="1450648.CLORY_25070"/>